<sequence length="56" mass="6258">MVVRSEIGGWSDGGEGKKHVDRDGGCRDRDACHRVSIHKTFPLAQHIAINKSLRFL</sequence>
<name>V2W1X6_MONRO</name>
<proteinExistence type="predicted"/>
<evidence type="ECO:0000313" key="3">
    <source>
        <dbReference type="Proteomes" id="UP000017559"/>
    </source>
</evidence>
<evidence type="ECO:0000313" key="2">
    <source>
        <dbReference type="EMBL" id="ESK80808.1"/>
    </source>
</evidence>
<comment type="caution">
    <text evidence="2">The sequence shown here is derived from an EMBL/GenBank/DDBJ whole genome shotgun (WGS) entry which is preliminary data.</text>
</comment>
<feature type="compositionally biased region" description="Basic and acidic residues" evidence="1">
    <location>
        <begin position="14"/>
        <end position="25"/>
    </location>
</feature>
<organism evidence="2 3">
    <name type="scientific">Moniliophthora roreri (strain MCA 2997)</name>
    <name type="common">Cocoa frosty pod rot fungus</name>
    <name type="synonym">Crinipellis roreri</name>
    <dbReference type="NCBI Taxonomy" id="1381753"/>
    <lineage>
        <taxon>Eukaryota</taxon>
        <taxon>Fungi</taxon>
        <taxon>Dikarya</taxon>
        <taxon>Basidiomycota</taxon>
        <taxon>Agaricomycotina</taxon>
        <taxon>Agaricomycetes</taxon>
        <taxon>Agaricomycetidae</taxon>
        <taxon>Agaricales</taxon>
        <taxon>Marasmiineae</taxon>
        <taxon>Marasmiaceae</taxon>
        <taxon>Moniliophthora</taxon>
    </lineage>
</organism>
<reference evidence="2 3" key="1">
    <citation type="journal article" date="2014" name="BMC Genomics">
        <title>Genome and secretome analysis of the hemibiotrophic fungal pathogen, Moniliophthora roreri, which causes frosty pod rot disease of cacao: mechanisms of the biotrophic and necrotrophic phases.</title>
        <authorList>
            <person name="Meinhardt L.W."/>
            <person name="Costa G.G.L."/>
            <person name="Thomazella D.P.T."/>
            <person name="Teixeira P.J.P.L."/>
            <person name="Carazzolle M.F."/>
            <person name="Schuster S.C."/>
            <person name="Carlson J.E."/>
            <person name="Guiltinan M.J."/>
            <person name="Mieczkowski P."/>
            <person name="Farmer A."/>
            <person name="Ramaraj T."/>
            <person name="Crozier J."/>
            <person name="Davis R.E."/>
            <person name="Shao J."/>
            <person name="Melnick R.L."/>
            <person name="Pereira G.A.G."/>
            <person name="Bailey B.A."/>
        </authorList>
    </citation>
    <scope>NUCLEOTIDE SEQUENCE [LARGE SCALE GENOMIC DNA]</scope>
    <source>
        <strain evidence="2 3">MCA 2997</strain>
    </source>
</reference>
<feature type="non-terminal residue" evidence="2">
    <location>
        <position position="56"/>
    </location>
</feature>
<keyword evidence="3" id="KW-1185">Reference proteome</keyword>
<dbReference type="Proteomes" id="UP000017559">
    <property type="component" value="Unassembled WGS sequence"/>
</dbReference>
<gene>
    <name evidence="2" type="ORF">Moror_15763</name>
</gene>
<evidence type="ECO:0000256" key="1">
    <source>
        <dbReference type="SAM" id="MobiDB-lite"/>
    </source>
</evidence>
<dbReference type="KEGG" id="mrr:Moror_15763"/>
<dbReference type="HOGENOM" id="CLU_3019934_0_0_1"/>
<dbReference type="AlphaFoldDB" id="V2W1X6"/>
<feature type="region of interest" description="Disordered" evidence="1">
    <location>
        <begin position="1"/>
        <end position="25"/>
    </location>
</feature>
<protein>
    <submittedName>
        <fullName evidence="2">Uncharacterized protein</fullName>
    </submittedName>
</protein>
<accession>V2W1X6</accession>
<dbReference type="EMBL" id="AWSO01002969">
    <property type="protein sequence ID" value="ESK80808.1"/>
    <property type="molecule type" value="Genomic_DNA"/>
</dbReference>